<feature type="domain" description="Helicase ATP-binding" evidence="2">
    <location>
        <begin position="23"/>
        <end position="253"/>
    </location>
</feature>
<organism evidence="4 5">
    <name type="scientific">Vitrella brassicaformis (strain CCMP3155)</name>
    <dbReference type="NCBI Taxonomy" id="1169540"/>
    <lineage>
        <taxon>Eukaryota</taxon>
        <taxon>Sar</taxon>
        <taxon>Alveolata</taxon>
        <taxon>Colpodellida</taxon>
        <taxon>Vitrellaceae</taxon>
        <taxon>Vitrella</taxon>
    </lineage>
</organism>
<feature type="domain" description="Helicase C-terminal" evidence="3">
    <location>
        <begin position="497"/>
        <end position="666"/>
    </location>
</feature>
<dbReference type="InterPro" id="IPR027417">
    <property type="entry name" value="P-loop_NTPase"/>
</dbReference>
<reference evidence="4 5" key="1">
    <citation type="submission" date="2014-11" db="EMBL/GenBank/DDBJ databases">
        <authorList>
            <person name="Zhu J."/>
            <person name="Qi W."/>
            <person name="Song R."/>
        </authorList>
    </citation>
    <scope>NUCLEOTIDE SEQUENCE [LARGE SCALE GENOMIC DNA]</scope>
</reference>
<dbReference type="SMART" id="SM00490">
    <property type="entry name" value="HELICc"/>
    <property type="match status" value="1"/>
</dbReference>
<dbReference type="PANTHER" id="PTHR14074">
    <property type="entry name" value="HELICASE WITH DEATH DOMAIN-RELATED"/>
    <property type="match status" value="1"/>
</dbReference>
<dbReference type="EMBL" id="CDMY01000275">
    <property type="protein sequence ID" value="CEL98682.1"/>
    <property type="molecule type" value="Genomic_DNA"/>
</dbReference>
<gene>
    <name evidence="4" type="ORF">Vbra_2767</name>
</gene>
<evidence type="ECO:0008006" key="6">
    <source>
        <dbReference type="Google" id="ProtNLM"/>
    </source>
</evidence>
<dbReference type="SUPFAM" id="SSF52540">
    <property type="entry name" value="P-loop containing nucleoside triphosphate hydrolases"/>
    <property type="match status" value="1"/>
</dbReference>
<dbReference type="VEuPathDB" id="CryptoDB:Vbra_2767"/>
<dbReference type="InterPro" id="IPR001650">
    <property type="entry name" value="Helicase_C-like"/>
</dbReference>
<accession>A0A0G4ENT0</accession>
<dbReference type="InParanoid" id="A0A0G4ENT0"/>
<dbReference type="AlphaFoldDB" id="A0A0G4ENT0"/>
<evidence type="ECO:0000256" key="1">
    <source>
        <dbReference type="SAM" id="MobiDB-lite"/>
    </source>
</evidence>
<feature type="region of interest" description="Disordered" evidence="1">
    <location>
        <begin position="382"/>
        <end position="409"/>
    </location>
</feature>
<name>A0A0G4ENT0_VITBC</name>
<dbReference type="Pfam" id="PF00271">
    <property type="entry name" value="Helicase_C"/>
    <property type="match status" value="1"/>
</dbReference>
<evidence type="ECO:0000259" key="3">
    <source>
        <dbReference type="PROSITE" id="PS51194"/>
    </source>
</evidence>
<keyword evidence="5" id="KW-1185">Reference proteome</keyword>
<dbReference type="STRING" id="1169540.A0A0G4ENT0"/>
<evidence type="ECO:0000259" key="2">
    <source>
        <dbReference type="PROSITE" id="PS51192"/>
    </source>
</evidence>
<dbReference type="PROSITE" id="PS51192">
    <property type="entry name" value="HELICASE_ATP_BIND_1"/>
    <property type="match status" value="1"/>
</dbReference>
<dbReference type="InterPro" id="IPR014001">
    <property type="entry name" value="Helicase_ATP-bd"/>
</dbReference>
<dbReference type="OrthoDB" id="6513042at2759"/>
<dbReference type="SMART" id="SM00487">
    <property type="entry name" value="DEXDc"/>
    <property type="match status" value="1"/>
</dbReference>
<dbReference type="GO" id="GO:0005737">
    <property type="term" value="C:cytoplasm"/>
    <property type="evidence" value="ECO:0007669"/>
    <property type="project" value="TreeGrafter"/>
</dbReference>
<dbReference type="InterPro" id="IPR051363">
    <property type="entry name" value="RLR_Helicase"/>
</dbReference>
<protein>
    <recommendedName>
        <fullName evidence="6">Helicase ATP-binding domain-containing protein</fullName>
    </recommendedName>
</protein>
<sequence length="765" mass="83647">MDREQSTHSPSRMNAPRDYQLWLFDRVKRDNSIVFMPTNTGKTRIATLLIDHVLNQPECASNIIVFLAPTKPLGAQQEAVIELETRAGPVLIHGDVRLVGPDSDNWDDPLTWDRLFYDLEGNAATPFTSVGVDQDTLKSFRTSWMDDAQQTAAAEDASDVYSSVCGPPRVFVMTPAKMVELLHPGMIRLDRVALMVLDECHHVKGGDMYSSIMRNFYDRVPVKDRPHILGLTAYPSKGKANAYEAMAQDEIHAIERVLCARLIVPPAALLEPFCPSVTEEQLRYDVPPPDSHADWQSVLDNQLWAPLFATEIPAAFDRQDKEALAHLNPSLTADQWIEKAKEHVTKRLEGVKGNVSVVLTDVGIRGVVNGLTVVAQKGGIMVADDEDQSSDASGPARKKQKLPPDAGAPPDLLQEIYQLPLQLLTTALQPRPTGAALVAPPDAPGPSPVLSDHMMDLLLTPKVKLLRETILDALEPFRVAGAGDFQLYGDSAGSTTAIRHYSAAVHQLKVLVFVERRLAAVALKAVLQETLRGPDGRGLTVEVVMGTNASAAGNPGKVEFDAKAQDAIMGRFRDTTAAGIQVLISTSVLEEGIDVPLCNCVVRFSPVVTGKENVQCRGRARKAGSRYIHLIPNSQDGIAIRHRLASYQRFETLLREQAKANQEAAMRGEGGAVGAGRAVESPYVTVDDVEREAGVRPLFVPATGAYVPPDRGFVKDKLYKLYHAYNPLSGKYESVYGIMVLEKEKETLSYDPSTHTATLTLPAFK</sequence>
<evidence type="ECO:0000313" key="4">
    <source>
        <dbReference type="EMBL" id="CEL98682.1"/>
    </source>
</evidence>
<dbReference type="PANTHER" id="PTHR14074:SF16">
    <property type="entry name" value="ANTIVIRAL INNATE IMMUNE RESPONSE RECEPTOR RIG-I"/>
    <property type="match status" value="1"/>
</dbReference>
<dbReference type="PROSITE" id="PS51194">
    <property type="entry name" value="HELICASE_CTER"/>
    <property type="match status" value="1"/>
</dbReference>
<dbReference type="Gene3D" id="3.40.50.300">
    <property type="entry name" value="P-loop containing nucleotide triphosphate hydrolases"/>
    <property type="match status" value="4"/>
</dbReference>
<dbReference type="Proteomes" id="UP000041254">
    <property type="component" value="Unassembled WGS sequence"/>
</dbReference>
<evidence type="ECO:0000313" key="5">
    <source>
        <dbReference type="Proteomes" id="UP000041254"/>
    </source>
</evidence>
<proteinExistence type="predicted"/>